<evidence type="ECO:0000313" key="2">
    <source>
        <dbReference type="Proteomes" id="UP000256679"/>
    </source>
</evidence>
<accession>A0A3D8PFA3</accession>
<evidence type="ECO:0000313" key="1">
    <source>
        <dbReference type="EMBL" id="RDW13951.1"/>
    </source>
</evidence>
<reference evidence="1 2" key="1">
    <citation type="submission" date="2018-05" db="EMBL/GenBank/DDBJ databases">
        <title>Whole genome sequencing of Paracoccus thiocyanatus SST.</title>
        <authorList>
            <person name="Ghosh W."/>
            <person name="Rameez M.J."/>
            <person name="Roy C."/>
        </authorList>
    </citation>
    <scope>NUCLEOTIDE SEQUENCE [LARGE SCALE GENOMIC DNA]</scope>
    <source>
        <strain evidence="1 2">SST</strain>
    </source>
</reference>
<sequence>MGHSAPKRDADFPARSDAMAMAYHFGKALAGLAPVVVTDMAMVRKNSDTMLDASGRIHGMEGGFDASANATAHGTDQIVLNILSFERNAASLANLFSFDSTSVTRPAYDGSFQGFSITHGTLGKIMDVSADGTLTLYDAEGTAYSAEEYNAANIDGGIPQLHNDLIRQADDRAALASRGVRREASGRIVPL</sequence>
<dbReference type="AlphaFoldDB" id="A0A3D8PFA3"/>
<protein>
    <submittedName>
        <fullName evidence="1">Uncharacterized protein</fullName>
    </submittedName>
</protein>
<comment type="caution">
    <text evidence="1">The sequence shown here is derived from an EMBL/GenBank/DDBJ whole genome shotgun (WGS) entry which is preliminary data.</text>
</comment>
<proteinExistence type="predicted"/>
<gene>
    <name evidence="1" type="ORF">DIE28_05380</name>
</gene>
<dbReference type="EMBL" id="QFCQ01000018">
    <property type="protein sequence ID" value="RDW13951.1"/>
    <property type="molecule type" value="Genomic_DNA"/>
</dbReference>
<keyword evidence="2" id="KW-1185">Reference proteome</keyword>
<name>A0A3D8PFA3_9RHOB</name>
<dbReference type="Proteomes" id="UP000256679">
    <property type="component" value="Unassembled WGS sequence"/>
</dbReference>
<organism evidence="1 2">
    <name type="scientific">Paracoccus thiocyanatus</name>
    <dbReference type="NCBI Taxonomy" id="34006"/>
    <lineage>
        <taxon>Bacteria</taxon>
        <taxon>Pseudomonadati</taxon>
        <taxon>Pseudomonadota</taxon>
        <taxon>Alphaproteobacteria</taxon>
        <taxon>Rhodobacterales</taxon>
        <taxon>Paracoccaceae</taxon>
        <taxon>Paracoccus</taxon>
    </lineage>
</organism>